<dbReference type="PANTHER" id="PTHR12496">
    <property type="entry name" value="CGI-41 METHYLTRANSFERASE"/>
    <property type="match status" value="1"/>
</dbReference>
<dbReference type="InterPro" id="IPR052220">
    <property type="entry name" value="METTL25"/>
</dbReference>
<protein>
    <recommendedName>
        <fullName evidence="1">Methyltransferase domain-containing protein</fullName>
    </recommendedName>
</protein>
<reference evidence="2" key="2">
    <citation type="journal article" date="2023" name="Commun. Biol.">
        <title>Intrasexual cuticular hydrocarbon dimorphism in a wasp sheds light on hydrocarbon biosynthesis genes in Hymenoptera.</title>
        <authorList>
            <person name="Moris V.C."/>
            <person name="Podsiadlowski L."/>
            <person name="Martin S."/>
            <person name="Oeyen J.P."/>
            <person name="Donath A."/>
            <person name="Petersen M."/>
            <person name="Wilbrandt J."/>
            <person name="Misof B."/>
            <person name="Liedtke D."/>
            <person name="Thamm M."/>
            <person name="Scheiner R."/>
            <person name="Schmitt T."/>
            <person name="Niehuis O."/>
        </authorList>
    </citation>
    <scope>NUCLEOTIDE SEQUENCE</scope>
    <source>
        <strain evidence="2">GBR_01_08_01A</strain>
    </source>
</reference>
<sequence>MSPVFFALNKHKNISYTHKTIMSKGKEEFDVNNVFESLLFAEEQAQKSGYADGYESGKSRLLKGYHLGYHRASLVAAQLGYYYGVLEQYLHSNKASNEKVTSLAKEILDNIHNFPKHNDDTVDILKTLEDIKFKYVKFCSLAKLNSTYPEANFLSVYQQLIDCHLVDFISEKLWEKCLPELFRLELQDAEVIDDIWKQSETTTRLNEFVKATKSLSLQACPMIMDFKDLSEFLLNVGNDERKFNVELKKKDTGFMKKKKFHEVEVLGQVVGQIACSTRSLVIDAGAGKAYLSTYLSDNYRLPVLAIDSSDLCHKAAIHRAEKMKKKGNRSSSLVKYVVTKIDDNTDYNTMVKVHFPNWNLKSNLILTGLHTCGSLVHSLMKVFLQNDNFKMICVVPCCYHLVNESFSKKINFSKNARMLAQQCIERTKEAKSLSPSLFYRAVLQVLLHSMGLYNVRIGRGGPLNDFPTYAKWALSKIELDTIKIPSTEKLQELYQSHIHLKLKFDIFQMLRICLSPVLEAAIILDRIIYLQNSEQCSKSIILRLFDPVLSPRHYAIVAIK</sequence>
<proteinExistence type="predicted"/>
<gene>
    <name evidence="2" type="ORF">KPH14_010593</name>
</gene>
<feature type="domain" description="Methyltransferase" evidence="1">
    <location>
        <begin position="258"/>
        <end position="404"/>
    </location>
</feature>
<evidence type="ECO:0000259" key="1">
    <source>
        <dbReference type="Pfam" id="PF13679"/>
    </source>
</evidence>
<comment type="caution">
    <text evidence="2">The sequence shown here is derived from an EMBL/GenBank/DDBJ whole genome shotgun (WGS) entry which is preliminary data.</text>
</comment>
<dbReference type="AlphaFoldDB" id="A0AAD9RVK7"/>
<accession>A0AAD9RVK7</accession>
<evidence type="ECO:0000313" key="3">
    <source>
        <dbReference type="Proteomes" id="UP001258017"/>
    </source>
</evidence>
<evidence type="ECO:0000313" key="2">
    <source>
        <dbReference type="EMBL" id="KAK2586026.1"/>
    </source>
</evidence>
<dbReference type="InterPro" id="IPR025714">
    <property type="entry name" value="Methyltranfer_dom"/>
</dbReference>
<dbReference type="EMBL" id="JAIFRP010000021">
    <property type="protein sequence ID" value="KAK2586026.1"/>
    <property type="molecule type" value="Genomic_DNA"/>
</dbReference>
<name>A0AAD9RVK7_9HYME</name>
<dbReference type="Proteomes" id="UP001258017">
    <property type="component" value="Unassembled WGS sequence"/>
</dbReference>
<organism evidence="2 3">
    <name type="scientific">Odynerus spinipes</name>
    <dbReference type="NCBI Taxonomy" id="1348599"/>
    <lineage>
        <taxon>Eukaryota</taxon>
        <taxon>Metazoa</taxon>
        <taxon>Ecdysozoa</taxon>
        <taxon>Arthropoda</taxon>
        <taxon>Hexapoda</taxon>
        <taxon>Insecta</taxon>
        <taxon>Pterygota</taxon>
        <taxon>Neoptera</taxon>
        <taxon>Endopterygota</taxon>
        <taxon>Hymenoptera</taxon>
        <taxon>Apocrita</taxon>
        <taxon>Aculeata</taxon>
        <taxon>Vespoidea</taxon>
        <taxon>Vespidae</taxon>
        <taxon>Eumeninae</taxon>
        <taxon>Odynerus</taxon>
    </lineage>
</organism>
<dbReference type="PANTHER" id="PTHR12496:SF9">
    <property type="entry name" value="METHYLTRANSFERASE-LIKE PROTEIN 25-RELATED"/>
    <property type="match status" value="1"/>
</dbReference>
<reference evidence="2" key="1">
    <citation type="submission" date="2021-08" db="EMBL/GenBank/DDBJ databases">
        <authorList>
            <person name="Misof B."/>
            <person name="Oliver O."/>
            <person name="Podsiadlowski L."/>
            <person name="Donath A."/>
            <person name="Peters R."/>
            <person name="Mayer C."/>
            <person name="Rust J."/>
            <person name="Gunkel S."/>
            <person name="Lesny P."/>
            <person name="Martin S."/>
            <person name="Oeyen J.P."/>
            <person name="Petersen M."/>
            <person name="Panagiotis P."/>
            <person name="Wilbrandt J."/>
            <person name="Tanja T."/>
        </authorList>
    </citation>
    <scope>NUCLEOTIDE SEQUENCE</scope>
    <source>
        <strain evidence="2">GBR_01_08_01A</strain>
        <tissue evidence="2">Thorax + abdomen</tissue>
    </source>
</reference>
<dbReference type="Pfam" id="PF13679">
    <property type="entry name" value="Methyltransf_32"/>
    <property type="match status" value="1"/>
</dbReference>
<keyword evidence="3" id="KW-1185">Reference proteome</keyword>